<dbReference type="Gene3D" id="3.30.70.1350">
    <property type="entry name" value="Cation efflux protein, cytoplasmic domain"/>
    <property type="match status" value="1"/>
</dbReference>
<feature type="compositionally biased region" description="Basic and acidic residues" evidence="7">
    <location>
        <begin position="26"/>
        <end position="39"/>
    </location>
</feature>
<keyword evidence="12" id="KW-1185">Reference proteome</keyword>
<dbReference type="SUPFAM" id="SSF161111">
    <property type="entry name" value="Cation efflux protein transmembrane domain-like"/>
    <property type="match status" value="1"/>
</dbReference>
<comment type="similarity">
    <text evidence="2">Belongs to the cation diffusion facilitator (CDF) transporter (TC 2.A.4) family.</text>
</comment>
<evidence type="ECO:0000313" key="12">
    <source>
        <dbReference type="Proteomes" id="UP001596154"/>
    </source>
</evidence>
<evidence type="ECO:0000313" key="11">
    <source>
        <dbReference type="EMBL" id="MFC5633544.1"/>
    </source>
</evidence>
<evidence type="ECO:0000256" key="1">
    <source>
        <dbReference type="ARBA" id="ARBA00004141"/>
    </source>
</evidence>
<keyword evidence="6 8" id="KW-0472">Membrane</keyword>
<dbReference type="PANTHER" id="PTHR43840:SF15">
    <property type="entry name" value="MITOCHONDRIAL METAL TRANSPORTER 1-RELATED"/>
    <property type="match status" value="1"/>
</dbReference>
<dbReference type="InterPro" id="IPR058533">
    <property type="entry name" value="Cation_efflux_TM"/>
</dbReference>
<dbReference type="InterPro" id="IPR027470">
    <property type="entry name" value="Cation_efflux_CTD"/>
</dbReference>
<dbReference type="NCBIfam" id="TIGR01297">
    <property type="entry name" value="CDF"/>
    <property type="match status" value="1"/>
</dbReference>
<name>A0ABW0UKT0_9ACTN</name>
<evidence type="ECO:0000256" key="4">
    <source>
        <dbReference type="ARBA" id="ARBA00022692"/>
    </source>
</evidence>
<feature type="domain" description="Cation efflux protein cytoplasmic" evidence="10">
    <location>
        <begin position="299"/>
        <end position="375"/>
    </location>
</feature>
<evidence type="ECO:0000259" key="10">
    <source>
        <dbReference type="Pfam" id="PF16916"/>
    </source>
</evidence>
<comment type="caution">
    <text evidence="11">The sequence shown here is derived from an EMBL/GenBank/DDBJ whole genome shotgun (WGS) entry which is preliminary data.</text>
</comment>
<keyword evidence="5 8" id="KW-1133">Transmembrane helix</keyword>
<evidence type="ECO:0000256" key="7">
    <source>
        <dbReference type="SAM" id="MobiDB-lite"/>
    </source>
</evidence>
<evidence type="ECO:0000256" key="5">
    <source>
        <dbReference type="ARBA" id="ARBA00022989"/>
    </source>
</evidence>
<evidence type="ECO:0000259" key="9">
    <source>
        <dbReference type="Pfam" id="PF01545"/>
    </source>
</evidence>
<accession>A0ABW0UKT0</accession>
<dbReference type="PANTHER" id="PTHR43840">
    <property type="entry name" value="MITOCHONDRIAL METAL TRANSPORTER 1-RELATED"/>
    <property type="match status" value="1"/>
</dbReference>
<protein>
    <submittedName>
        <fullName evidence="11">Cation diffusion facilitator family transporter</fullName>
    </submittedName>
</protein>
<dbReference type="InterPro" id="IPR050291">
    <property type="entry name" value="CDF_Transporter"/>
</dbReference>
<gene>
    <name evidence="11" type="ORF">ACFPZJ_07000</name>
</gene>
<feature type="region of interest" description="Disordered" evidence="7">
    <location>
        <begin position="1"/>
        <end position="67"/>
    </location>
</feature>
<sequence>MSDRHDDEHGHDSGHGHAPRHGHGPGHPETHGHGHTDGHRHAHAHRRGHGHPPRHAPDAAEASRRHRPARRLRHLLTPHSHETADKLDSALESSARGMRALWVSLAVLGVTALAQAGVVVASGSVALLGDTVHNAADALTAVPLGIAFVLGRRAATRRFTYGYGRAEDLAGLVIVLTIAASAAFAGWTAIGRLLDPRPVEHVPAVAVAALVGFAGNEWVARYRIRVGRAIGSAALVADGLHARTDGFTSLAVLLGAGGAALGWHLADPIVGLAITAAIALVLRDAAREVFRRVMDAVDPALVDRAERALGEVAGVREVGELRLRWIGHRLRAEVAVVVDGEATVRQAHRIAVEAEHALLHAVPRLSAALVHADPEPAPGEADPHLVLAHHATA</sequence>
<proteinExistence type="inferred from homology"/>
<feature type="transmembrane region" description="Helical" evidence="8">
    <location>
        <begin position="269"/>
        <end position="286"/>
    </location>
</feature>
<dbReference type="Gene3D" id="1.20.1510.10">
    <property type="entry name" value="Cation efflux protein transmembrane domain"/>
    <property type="match status" value="1"/>
</dbReference>
<dbReference type="Pfam" id="PF16916">
    <property type="entry name" value="ZT_dimer"/>
    <property type="match status" value="1"/>
</dbReference>
<evidence type="ECO:0000256" key="2">
    <source>
        <dbReference type="ARBA" id="ARBA00008114"/>
    </source>
</evidence>
<dbReference type="SUPFAM" id="SSF160240">
    <property type="entry name" value="Cation efflux protein cytoplasmic domain-like"/>
    <property type="match status" value="1"/>
</dbReference>
<dbReference type="InterPro" id="IPR002524">
    <property type="entry name" value="Cation_efflux"/>
</dbReference>
<organism evidence="11 12">
    <name type="scientific">Streptomyces bullii</name>
    <dbReference type="NCBI Taxonomy" id="349910"/>
    <lineage>
        <taxon>Bacteria</taxon>
        <taxon>Bacillati</taxon>
        <taxon>Actinomycetota</taxon>
        <taxon>Actinomycetes</taxon>
        <taxon>Kitasatosporales</taxon>
        <taxon>Streptomycetaceae</taxon>
        <taxon>Streptomyces</taxon>
    </lineage>
</organism>
<evidence type="ECO:0000256" key="3">
    <source>
        <dbReference type="ARBA" id="ARBA00022448"/>
    </source>
</evidence>
<feature type="domain" description="Cation efflux protein transmembrane" evidence="9">
    <location>
        <begin position="101"/>
        <end position="291"/>
    </location>
</feature>
<comment type="subcellular location">
    <subcellularLocation>
        <location evidence="1">Membrane</location>
        <topology evidence="1">Multi-pass membrane protein</topology>
    </subcellularLocation>
</comment>
<dbReference type="InterPro" id="IPR036837">
    <property type="entry name" value="Cation_efflux_CTD_sf"/>
</dbReference>
<dbReference type="EMBL" id="JBHSNY010000002">
    <property type="protein sequence ID" value="MFC5633544.1"/>
    <property type="molecule type" value="Genomic_DNA"/>
</dbReference>
<dbReference type="InterPro" id="IPR027469">
    <property type="entry name" value="Cation_efflux_TMD_sf"/>
</dbReference>
<feature type="compositionally biased region" description="Basic and acidic residues" evidence="7">
    <location>
        <begin position="1"/>
        <end position="15"/>
    </location>
</feature>
<feature type="transmembrane region" description="Helical" evidence="8">
    <location>
        <begin position="100"/>
        <end position="126"/>
    </location>
</feature>
<dbReference type="Proteomes" id="UP001596154">
    <property type="component" value="Unassembled WGS sequence"/>
</dbReference>
<feature type="compositionally biased region" description="Basic residues" evidence="7">
    <location>
        <begin position="40"/>
        <end position="54"/>
    </location>
</feature>
<keyword evidence="4 8" id="KW-0812">Transmembrane</keyword>
<evidence type="ECO:0000256" key="8">
    <source>
        <dbReference type="SAM" id="Phobius"/>
    </source>
</evidence>
<evidence type="ECO:0000256" key="6">
    <source>
        <dbReference type="ARBA" id="ARBA00023136"/>
    </source>
</evidence>
<keyword evidence="3" id="KW-0813">Transport</keyword>
<dbReference type="RefSeq" id="WP_381019001.1">
    <property type="nucleotide sequence ID" value="NZ_JBHSNY010000002.1"/>
</dbReference>
<feature type="transmembrane region" description="Helical" evidence="8">
    <location>
        <begin position="170"/>
        <end position="190"/>
    </location>
</feature>
<feature type="transmembrane region" description="Helical" evidence="8">
    <location>
        <begin position="132"/>
        <end position="150"/>
    </location>
</feature>
<reference evidence="12" key="1">
    <citation type="journal article" date="2019" name="Int. J. Syst. Evol. Microbiol.">
        <title>The Global Catalogue of Microorganisms (GCM) 10K type strain sequencing project: providing services to taxonomists for standard genome sequencing and annotation.</title>
        <authorList>
            <consortium name="The Broad Institute Genomics Platform"/>
            <consortium name="The Broad Institute Genome Sequencing Center for Infectious Disease"/>
            <person name="Wu L."/>
            <person name="Ma J."/>
        </authorList>
    </citation>
    <scope>NUCLEOTIDE SEQUENCE [LARGE SCALE GENOMIC DNA]</scope>
    <source>
        <strain evidence="12">CGMCC 4.7248</strain>
    </source>
</reference>
<dbReference type="Pfam" id="PF01545">
    <property type="entry name" value="Cation_efflux"/>
    <property type="match status" value="1"/>
</dbReference>